<dbReference type="SMART" id="SM00306">
    <property type="entry name" value="HintN"/>
    <property type="match status" value="1"/>
</dbReference>
<dbReference type="InterPro" id="IPR003587">
    <property type="entry name" value="Hint_dom_N"/>
</dbReference>
<dbReference type="Proteomes" id="UP001181355">
    <property type="component" value="Chromosome"/>
</dbReference>
<dbReference type="NCBIfam" id="TIGR01443">
    <property type="entry name" value="intein_Cterm"/>
    <property type="match status" value="1"/>
</dbReference>
<protein>
    <submittedName>
        <fullName evidence="2">Polymorphic toxin-type HINT domain-containing protein</fullName>
    </submittedName>
</protein>
<dbReference type="Pfam" id="PF07591">
    <property type="entry name" value="PT-HINT"/>
    <property type="match status" value="1"/>
</dbReference>
<evidence type="ECO:0000313" key="3">
    <source>
        <dbReference type="Proteomes" id="UP001181355"/>
    </source>
</evidence>
<dbReference type="SUPFAM" id="SSF51294">
    <property type="entry name" value="Hedgehog/intein (Hint) domain"/>
    <property type="match status" value="1"/>
</dbReference>
<proteinExistence type="predicted"/>
<accession>A0ABY9RHD0</accession>
<reference evidence="2" key="1">
    <citation type="submission" date="2023-09" db="EMBL/GenBank/DDBJ databases">
        <title>Undibacterium sp. 20NA77.5 isolated from freshwater.</title>
        <authorList>
            <person name="Le V."/>
            <person name="Ko S.-R."/>
            <person name="Ahn C.-Y."/>
            <person name="Oh H.-M."/>
        </authorList>
    </citation>
    <scope>NUCLEOTIDE SEQUENCE</scope>
    <source>
        <strain evidence="2">20NA77.5</strain>
    </source>
</reference>
<dbReference type="RefSeq" id="WP_309482123.1">
    <property type="nucleotide sequence ID" value="NZ_CP133720.1"/>
</dbReference>
<organism evidence="2 3">
    <name type="scientific">Undibacterium cyanobacteriorum</name>
    <dbReference type="NCBI Taxonomy" id="3073561"/>
    <lineage>
        <taxon>Bacteria</taxon>
        <taxon>Pseudomonadati</taxon>
        <taxon>Pseudomonadota</taxon>
        <taxon>Betaproteobacteria</taxon>
        <taxon>Burkholderiales</taxon>
        <taxon>Oxalobacteraceae</taxon>
        <taxon>Undibacterium</taxon>
    </lineage>
</organism>
<evidence type="ECO:0000313" key="2">
    <source>
        <dbReference type="EMBL" id="WMW80631.1"/>
    </source>
</evidence>
<gene>
    <name evidence="2" type="ORF">RF679_18625</name>
</gene>
<feature type="domain" description="Hint" evidence="1">
    <location>
        <begin position="23"/>
        <end position="133"/>
    </location>
</feature>
<dbReference type="Gene3D" id="2.170.16.10">
    <property type="entry name" value="Hedgehog/Intein (Hint) domain"/>
    <property type="match status" value="1"/>
</dbReference>
<name>A0ABY9RHD0_9BURK</name>
<sequence>MYKAVLNKHKEPINKRRCGFETGGCFAAGTLVHTKEGLVPIEKIKVGDWVLSFPEDQRTPDRIRELNEYTYRKVTQVYAKEKQALSKVVVANLASGNTETIFVTPNHLIWCKGRGWILVGEMDIAGDTVETFRYGNLRVFRCFQNVDVGTVYNFEVDEYHTYYVGEEGVWVHSRCSSDKAEGR</sequence>
<dbReference type="EMBL" id="CP133720">
    <property type="protein sequence ID" value="WMW80631.1"/>
    <property type="molecule type" value="Genomic_DNA"/>
</dbReference>
<dbReference type="InterPro" id="IPR036844">
    <property type="entry name" value="Hint_dom_sf"/>
</dbReference>
<evidence type="ECO:0000259" key="1">
    <source>
        <dbReference type="SMART" id="SM00306"/>
    </source>
</evidence>
<dbReference type="InterPro" id="IPR006141">
    <property type="entry name" value="Intein_N"/>
</dbReference>
<dbReference type="PROSITE" id="PS50817">
    <property type="entry name" value="INTEIN_N_TER"/>
    <property type="match status" value="1"/>
</dbReference>
<dbReference type="InterPro" id="IPR030934">
    <property type="entry name" value="Intein_C"/>
</dbReference>
<dbReference type="CDD" id="cd00081">
    <property type="entry name" value="Hint"/>
    <property type="match status" value="1"/>
</dbReference>
<keyword evidence="3" id="KW-1185">Reference proteome</keyword>